<keyword evidence="2" id="KW-1185">Reference proteome</keyword>
<organism evidence="2 3">
    <name type="scientific">Romanomermis culicivorax</name>
    <name type="common">Nematode worm</name>
    <dbReference type="NCBI Taxonomy" id="13658"/>
    <lineage>
        <taxon>Eukaryota</taxon>
        <taxon>Metazoa</taxon>
        <taxon>Ecdysozoa</taxon>
        <taxon>Nematoda</taxon>
        <taxon>Enoplea</taxon>
        <taxon>Dorylaimia</taxon>
        <taxon>Mermithida</taxon>
        <taxon>Mermithoidea</taxon>
        <taxon>Mermithidae</taxon>
        <taxon>Romanomermis</taxon>
    </lineage>
</organism>
<proteinExistence type="predicted"/>
<evidence type="ECO:0000256" key="1">
    <source>
        <dbReference type="SAM" id="MobiDB-lite"/>
    </source>
</evidence>
<dbReference type="AlphaFoldDB" id="A0A915KVA1"/>
<accession>A0A915KVA1</accession>
<dbReference type="Proteomes" id="UP000887565">
    <property type="component" value="Unplaced"/>
</dbReference>
<name>A0A915KVA1_ROMCU</name>
<dbReference type="WBParaSite" id="nRc.2.0.1.t42072-RA">
    <property type="protein sequence ID" value="nRc.2.0.1.t42072-RA"/>
    <property type="gene ID" value="nRc.2.0.1.g42072"/>
</dbReference>
<sequence>MKAASSFPFRPSTSSVNNNPNNDLDVSNNTIMSSPSPLSSSATAGISSRFRSGSLVAPLPSASSSSVISNQNSNGLSNLGKNSGQIVGVRTNQIHPSTSMFRISSPALAIPQPRLATPHANAAAVVAATTHHEIKSLPHGEQLHLALGKWEWVAIDQISLPCVFRGGGQQLQPSQERYVAVHMVQMRLLAKFPPNVPSDIMMRYTMSSHKMTALEAWIFNTVNSVECKYEFGYQLFTSNDEVVRFLDVEHFYWAVKYFNLSRMTELYRSEIRNVSSLHMTLTIVDINHLL</sequence>
<evidence type="ECO:0000313" key="2">
    <source>
        <dbReference type="Proteomes" id="UP000887565"/>
    </source>
</evidence>
<feature type="compositionally biased region" description="Low complexity" evidence="1">
    <location>
        <begin position="11"/>
        <end position="41"/>
    </location>
</feature>
<feature type="region of interest" description="Disordered" evidence="1">
    <location>
        <begin position="1"/>
        <end position="44"/>
    </location>
</feature>
<protein>
    <submittedName>
        <fullName evidence="3">Uncharacterized protein</fullName>
    </submittedName>
</protein>
<evidence type="ECO:0000313" key="3">
    <source>
        <dbReference type="WBParaSite" id="nRc.2.0.1.t42072-RA"/>
    </source>
</evidence>
<reference evidence="3" key="1">
    <citation type="submission" date="2022-11" db="UniProtKB">
        <authorList>
            <consortium name="WormBaseParasite"/>
        </authorList>
    </citation>
    <scope>IDENTIFICATION</scope>
</reference>